<protein>
    <submittedName>
        <fullName evidence="1">Uncharacterized protein</fullName>
    </submittedName>
</protein>
<sequence>MRPSLGILRKIDASLQNGAELYEQAVLSAYQKSDIFKTSIEKVVAELQPHINRQAFKNGQAVVRAFEESDIFKAIVEKAVAKLQPHIRHPVDNGNSALDEGIQ</sequence>
<accession>A0A8H5LF55</accession>
<gene>
    <name evidence="1" type="ORF">FPANT_5909</name>
</gene>
<comment type="caution">
    <text evidence="1">The sequence shown here is derived from an EMBL/GenBank/DDBJ whole genome shotgun (WGS) entry which is preliminary data.</text>
</comment>
<evidence type="ECO:0000313" key="1">
    <source>
        <dbReference type="EMBL" id="KAF5590743.1"/>
    </source>
</evidence>
<proteinExistence type="predicted"/>
<evidence type="ECO:0000313" key="2">
    <source>
        <dbReference type="Proteomes" id="UP000544095"/>
    </source>
</evidence>
<organism evidence="1 2">
    <name type="scientific">Fusarium pseudoanthophilum</name>
    <dbReference type="NCBI Taxonomy" id="48495"/>
    <lineage>
        <taxon>Eukaryota</taxon>
        <taxon>Fungi</taxon>
        <taxon>Dikarya</taxon>
        <taxon>Ascomycota</taxon>
        <taxon>Pezizomycotina</taxon>
        <taxon>Sordariomycetes</taxon>
        <taxon>Hypocreomycetidae</taxon>
        <taxon>Hypocreales</taxon>
        <taxon>Nectriaceae</taxon>
        <taxon>Fusarium</taxon>
        <taxon>Fusarium fujikuroi species complex</taxon>
    </lineage>
</organism>
<dbReference type="Proteomes" id="UP000544095">
    <property type="component" value="Unassembled WGS sequence"/>
</dbReference>
<name>A0A8H5LF55_9HYPO</name>
<dbReference type="EMBL" id="JAAOAR010000285">
    <property type="protein sequence ID" value="KAF5590743.1"/>
    <property type="molecule type" value="Genomic_DNA"/>
</dbReference>
<keyword evidence="2" id="KW-1185">Reference proteome</keyword>
<reference evidence="1 2" key="1">
    <citation type="submission" date="2020-05" db="EMBL/GenBank/DDBJ databases">
        <title>Identification and distribution of gene clusters putatively required for synthesis of sphingolipid metabolism inhibitors in phylogenetically diverse species of the filamentous fungus Fusarium.</title>
        <authorList>
            <person name="Kim H.-S."/>
            <person name="Busman M."/>
            <person name="Brown D.W."/>
            <person name="Divon H."/>
            <person name="Uhlig S."/>
            <person name="Proctor R.H."/>
        </authorList>
    </citation>
    <scope>NUCLEOTIDE SEQUENCE [LARGE SCALE GENOMIC DNA]</scope>
    <source>
        <strain evidence="1 2">NRRL 25211</strain>
    </source>
</reference>
<dbReference type="AlphaFoldDB" id="A0A8H5LF55"/>